<gene>
    <name evidence="6" type="ORF">KTT_33370</name>
</gene>
<dbReference type="GO" id="GO:0009244">
    <property type="term" value="P:lipopolysaccharide core region biosynthetic process"/>
    <property type="evidence" value="ECO:0007669"/>
    <property type="project" value="TreeGrafter"/>
</dbReference>
<comment type="similarity">
    <text evidence="3">Belongs to the glycosyltransferase 9 family.</text>
</comment>
<comment type="catalytic activity">
    <reaction evidence="5">
        <text>an L-alpha-D-Hep-(1-&gt;5)-[alpha-Kdo-(2-&gt;4)]-alpha-Kdo-(2-&gt;6)-lipid A + ADP-L-glycero-beta-D-manno-heptose = an L-alpha-D-Hep-(1-&gt;3)-L-alpha-D-Hep-(1-&gt;5)-[alpha-Kdo-(2-&gt;4)]-alpha-Kdo-(2-&gt;6)-lipid A + ADP + H(+)</text>
        <dbReference type="Rhea" id="RHEA:74071"/>
        <dbReference type="ChEBI" id="CHEBI:15378"/>
        <dbReference type="ChEBI" id="CHEBI:61506"/>
        <dbReference type="ChEBI" id="CHEBI:193068"/>
        <dbReference type="ChEBI" id="CHEBI:193069"/>
        <dbReference type="ChEBI" id="CHEBI:456216"/>
        <dbReference type="EC" id="2.4.99.24"/>
    </reaction>
</comment>
<dbReference type="PANTHER" id="PTHR30160">
    <property type="entry name" value="TETRAACYLDISACCHARIDE 4'-KINASE-RELATED"/>
    <property type="match status" value="1"/>
</dbReference>
<dbReference type="CDD" id="cd03789">
    <property type="entry name" value="GT9_LPS_heptosyltransferase"/>
    <property type="match status" value="1"/>
</dbReference>
<reference evidence="7" key="1">
    <citation type="submission" date="2018-12" db="EMBL/GenBank/DDBJ databases">
        <title>Tengunoibacter tsumagoiensis gen. nov., sp. nov., Dictyobacter kobayashii sp. nov., D. alpinus sp. nov., and D. joshuensis sp. nov. and description of Dictyobacteraceae fam. nov. within the order Ktedonobacterales isolated from Tengu-no-mugimeshi.</title>
        <authorList>
            <person name="Wang C.M."/>
            <person name="Zheng Y."/>
            <person name="Sakai Y."/>
            <person name="Toyoda A."/>
            <person name="Minakuchi Y."/>
            <person name="Abe K."/>
            <person name="Yokota A."/>
            <person name="Yabe S."/>
        </authorList>
    </citation>
    <scope>NUCLEOTIDE SEQUENCE [LARGE SCALE GENOMIC DNA]</scope>
    <source>
        <strain evidence="7">Uno3</strain>
    </source>
</reference>
<dbReference type="SUPFAM" id="SSF53756">
    <property type="entry name" value="UDP-Glycosyltransferase/glycogen phosphorylase"/>
    <property type="match status" value="1"/>
</dbReference>
<dbReference type="InterPro" id="IPR051199">
    <property type="entry name" value="LPS_LOS_Heptosyltrfase"/>
</dbReference>
<accession>A0A402A2U8</accession>
<dbReference type="InterPro" id="IPR002201">
    <property type="entry name" value="Glyco_trans_9"/>
</dbReference>
<comment type="caution">
    <text evidence="6">The sequence shown here is derived from an EMBL/GenBank/DDBJ whole genome shotgun (WGS) entry which is preliminary data.</text>
</comment>
<evidence type="ECO:0000313" key="7">
    <source>
        <dbReference type="Proteomes" id="UP000287352"/>
    </source>
</evidence>
<dbReference type="InterPro" id="IPR011910">
    <property type="entry name" value="RfaF"/>
</dbReference>
<evidence type="ECO:0000256" key="3">
    <source>
        <dbReference type="ARBA" id="ARBA00043995"/>
    </source>
</evidence>
<dbReference type="Proteomes" id="UP000287352">
    <property type="component" value="Unassembled WGS sequence"/>
</dbReference>
<evidence type="ECO:0000256" key="1">
    <source>
        <dbReference type="ARBA" id="ARBA00022676"/>
    </source>
</evidence>
<keyword evidence="1" id="KW-0328">Glycosyltransferase</keyword>
<dbReference type="EMBL" id="BIFR01000001">
    <property type="protein sequence ID" value="GCE13478.1"/>
    <property type="molecule type" value="Genomic_DNA"/>
</dbReference>
<dbReference type="NCBIfam" id="TIGR02195">
    <property type="entry name" value="heptsyl_trn_II"/>
    <property type="match status" value="1"/>
</dbReference>
<keyword evidence="2 6" id="KW-0808">Transferase</keyword>
<dbReference type="GO" id="GO:0008713">
    <property type="term" value="F:ADP-heptose-lipopolysaccharide heptosyltransferase activity"/>
    <property type="evidence" value="ECO:0007669"/>
    <property type="project" value="UniProtKB-EC"/>
</dbReference>
<dbReference type="Pfam" id="PF01075">
    <property type="entry name" value="Glyco_transf_9"/>
    <property type="match status" value="1"/>
</dbReference>
<name>A0A402A2U8_9CHLR</name>
<dbReference type="GO" id="GO:0005829">
    <property type="term" value="C:cytosol"/>
    <property type="evidence" value="ECO:0007669"/>
    <property type="project" value="TreeGrafter"/>
</dbReference>
<evidence type="ECO:0000313" key="6">
    <source>
        <dbReference type="EMBL" id="GCE13478.1"/>
    </source>
</evidence>
<evidence type="ECO:0000256" key="5">
    <source>
        <dbReference type="ARBA" id="ARBA00047503"/>
    </source>
</evidence>
<dbReference type="PANTHER" id="PTHR30160:SF7">
    <property type="entry name" value="ADP-HEPTOSE--LPS HEPTOSYLTRANSFERASE 2"/>
    <property type="match status" value="1"/>
</dbReference>
<dbReference type="AlphaFoldDB" id="A0A402A2U8"/>
<protein>
    <recommendedName>
        <fullName evidence="4">lipopolysaccharide heptosyltransferase II</fullName>
        <ecNumber evidence="4">2.4.99.24</ecNumber>
    </recommendedName>
</protein>
<sequence length="379" mass="42083">MLRLPFAFFDSIRRPFVRQARQHPRSIVIIKPCCIGDILMTTPLLETLQQRYPDARMTYVVGSWSKTIAEHQPGLSNVIDCGTVGIPGRYRFSDYLKLARQLRSQHFDLAFVLDRSPMLTLLPWLAGIPRRVGPDSLGRGFSLTDRVPVSSSRSTLQHQAEIYLDLARALHIPIQQPRMHFVPTPEERASIQPVPRPQIAVFPGGGSNPGMQLTSKRWPLEKYRLLVARLIHEFDVQVLLIGGPEDRALTTSLLEGLDGPTDRVLNLAGTTNFGQTAALIEQCALFIGNDSSPMHLAAAVGTPVIAIFGPTSPAEYGPYPLDNPRHIAIWRHPTGEPCFFLGKMQACSNCTCMQSVTVQDVWEAVLRLLPQVPSKASLQ</sequence>
<dbReference type="RefSeq" id="WP_126581000.1">
    <property type="nucleotide sequence ID" value="NZ_BIFR01000001.1"/>
</dbReference>
<evidence type="ECO:0000256" key="4">
    <source>
        <dbReference type="ARBA" id="ARBA00044042"/>
    </source>
</evidence>
<dbReference type="EC" id="2.4.99.24" evidence="4"/>
<dbReference type="OrthoDB" id="9768048at2"/>
<evidence type="ECO:0000256" key="2">
    <source>
        <dbReference type="ARBA" id="ARBA00022679"/>
    </source>
</evidence>
<dbReference type="Gene3D" id="3.40.50.2000">
    <property type="entry name" value="Glycogen Phosphorylase B"/>
    <property type="match status" value="2"/>
</dbReference>
<keyword evidence="7" id="KW-1185">Reference proteome</keyword>
<organism evidence="6 7">
    <name type="scientific">Tengunoibacter tsumagoiensis</name>
    <dbReference type="NCBI Taxonomy" id="2014871"/>
    <lineage>
        <taxon>Bacteria</taxon>
        <taxon>Bacillati</taxon>
        <taxon>Chloroflexota</taxon>
        <taxon>Ktedonobacteria</taxon>
        <taxon>Ktedonobacterales</taxon>
        <taxon>Dictyobacteraceae</taxon>
        <taxon>Tengunoibacter</taxon>
    </lineage>
</organism>
<proteinExistence type="inferred from homology"/>